<feature type="compositionally biased region" description="Gly residues" evidence="1">
    <location>
        <begin position="347"/>
        <end position="368"/>
    </location>
</feature>
<feature type="compositionally biased region" description="Gly residues" evidence="1">
    <location>
        <begin position="314"/>
        <end position="326"/>
    </location>
</feature>
<protein>
    <submittedName>
        <fullName evidence="3">Uncharacterized protein</fullName>
    </submittedName>
</protein>
<feature type="compositionally biased region" description="Low complexity" evidence="1">
    <location>
        <begin position="270"/>
        <end position="306"/>
    </location>
</feature>
<dbReference type="EMBL" id="LNIX01000002">
    <property type="protein sequence ID" value="OXA61072.1"/>
    <property type="molecule type" value="Genomic_DNA"/>
</dbReference>
<comment type="caution">
    <text evidence="3">The sequence shown here is derived from an EMBL/GenBank/DDBJ whole genome shotgun (WGS) entry which is preliminary data.</text>
</comment>
<keyword evidence="4" id="KW-1185">Reference proteome</keyword>
<dbReference type="Proteomes" id="UP000198287">
    <property type="component" value="Unassembled WGS sequence"/>
</dbReference>
<evidence type="ECO:0000313" key="3">
    <source>
        <dbReference type="EMBL" id="OXA61072.1"/>
    </source>
</evidence>
<feature type="compositionally biased region" description="Low complexity" evidence="1">
    <location>
        <begin position="222"/>
        <end position="237"/>
    </location>
</feature>
<name>A0A226ETZ6_FOLCA</name>
<feature type="region of interest" description="Disordered" evidence="1">
    <location>
        <begin position="158"/>
        <end position="523"/>
    </location>
</feature>
<feature type="signal peptide" evidence="2">
    <location>
        <begin position="1"/>
        <end position="21"/>
    </location>
</feature>
<sequence length="552" mass="57649">MRLIPSFVGVVLVALFGIVQATPGILDLFNFETKFGPPPVRTVYVVKPSHGHGHSHHSHGHHPKTIIKYVSKPPSSSHSISPFSIFSKPFSSSSGGWSSLSHGHSSPSGGRGKGTYGKPMSMEVDEETFTKLTQQEEDDSSAAAGPMNDDAMNQMFTSTRGNVDSEDPNSQVEVVSPPQTMRGMRPPPTSTKAVMMSQGGYQQLRSQAGRAKPTSGGRNRPSSSMAIMSAGGASQAGKRPSSTFSQRPSSFDEESGDAEGFDEDAHVSMSPPVRGRGQSSSSSDKPSSSKPGSSSSSGSGWSSRPKTITYTTHGGWGGPPSGGGWGSPYSSSFGWPSSFDEDDYWPIGGGGWSSSPSSGGGWSSGGPGETDENEETAPEEPESEGPVEPVEEVGTTEEGEDRRPQSTPPSTGRRPSSAAGPTSAGRRPPTGSRPSSMPIAAVMGRNIPTSPMSNQQPRQPTRSKLPRTNEPQPELESGTGSQSESPRPVYGPPSQQQGGSGSSSSGSSSSNIGNSGSGQLMIGGQVISNQDGLLDDELIRTVQQIIMTFDKN</sequence>
<feature type="region of interest" description="Disordered" evidence="1">
    <location>
        <begin position="96"/>
        <end position="120"/>
    </location>
</feature>
<feature type="compositionally biased region" description="Low complexity" evidence="1">
    <location>
        <begin position="408"/>
        <end position="417"/>
    </location>
</feature>
<evidence type="ECO:0000313" key="4">
    <source>
        <dbReference type="Proteomes" id="UP000198287"/>
    </source>
</evidence>
<feature type="compositionally biased region" description="Low complexity" evidence="1">
    <location>
        <begin position="494"/>
        <end position="519"/>
    </location>
</feature>
<dbReference type="AlphaFoldDB" id="A0A226ETZ6"/>
<feature type="compositionally biased region" description="Acidic residues" evidence="1">
    <location>
        <begin position="369"/>
        <end position="399"/>
    </location>
</feature>
<feature type="compositionally biased region" description="Acidic residues" evidence="1">
    <location>
        <begin position="251"/>
        <end position="262"/>
    </location>
</feature>
<organism evidence="3 4">
    <name type="scientific">Folsomia candida</name>
    <name type="common">Springtail</name>
    <dbReference type="NCBI Taxonomy" id="158441"/>
    <lineage>
        <taxon>Eukaryota</taxon>
        <taxon>Metazoa</taxon>
        <taxon>Ecdysozoa</taxon>
        <taxon>Arthropoda</taxon>
        <taxon>Hexapoda</taxon>
        <taxon>Collembola</taxon>
        <taxon>Entomobryomorpha</taxon>
        <taxon>Isotomoidea</taxon>
        <taxon>Isotomidae</taxon>
        <taxon>Proisotominae</taxon>
        <taxon>Folsomia</taxon>
    </lineage>
</organism>
<feature type="compositionally biased region" description="Polar residues" evidence="1">
    <location>
        <begin position="447"/>
        <end position="462"/>
    </location>
</feature>
<feature type="compositionally biased region" description="Polar residues" evidence="1">
    <location>
        <begin position="240"/>
        <end position="249"/>
    </location>
</feature>
<feature type="chain" id="PRO_5012217750" evidence="2">
    <location>
        <begin position="22"/>
        <end position="552"/>
    </location>
</feature>
<feature type="compositionally biased region" description="Polar residues" evidence="1">
    <location>
        <begin position="158"/>
        <end position="179"/>
    </location>
</feature>
<proteinExistence type="predicted"/>
<keyword evidence="2" id="KW-0732">Signal</keyword>
<accession>A0A226ETZ6</accession>
<evidence type="ECO:0000256" key="2">
    <source>
        <dbReference type="SAM" id="SignalP"/>
    </source>
</evidence>
<reference evidence="3 4" key="1">
    <citation type="submission" date="2015-12" db="EMBL/GenBank/DDBJ databases">
        <title>The genome of Folsomia candida.</title>
        <authorList>
            <person name="Faddeeva A."/>
            <person name="Derks M.F."/>
            <person name="Anvar Y."/>
            <person name="Smit S."/>
            <person name="Van Straalen N."/>
            <person name="Roelofs D."/>
        </authorList>
    </citation>
    <scope>NUCLEOTIDE SEQUENCE [LARGE SCALE GENOMIC DNA]</scope>
    <source>
        <strain evidence="3 4">VU population</strain>
        <tissue evidence="3">Whole body</tissue>
    </source>
</reference>
<gene>
    <name evidence="3" type="ORF">Fcan01_05519</name>
</gene>
<feature type="compositionally biased region" description="Low complexity" evidence="1">
    <location>
        <begin position="96"/>
        <end position="108"/>
    </location>
</feature>
<feature type="compositionally biased region" description="Low complexity" evidence="1">
    <location>
        <begin position="327"/>
        <end position="338"/>
    </location>
</feature>
<evidence type="ECO:0000256" key="1">
    <source>
        <dbReference type="SAM" id="MobiDB-lite"/>
    </source>
</evidence>